<evidence type="ECO:0000256" key="1">
    <source>
        <dbReference type="SAM" id="MobiDB-lite"/>
    </source>
</evidence>
<dbReference type="PANTHER" id="PTHR47481:SF31">
    <property type="entry name" value="OS01G0873500 PROTEIN"/>
    <property type="match status" value="1"/>
</dbReference>
<dbReference type="AlphaFoldDB" id="A0A0A9X2M8"/>
<dbReference type="PANTHER" id="PTHR47481">
    <property type="match status" value="1"/>
</dbReference>
<feature type="region of interest" description="Disordered" evidence="1">
    <location>
        <begin position="107"/>
        <end position="184"/>
    </location>
</feature>
<name>A0A0A9X2M8_LYGHE</name>
<reference evidence="3" key="2">
    <citation type="submission" date="2014-07" db="EMBL/GenBank/DDBJ databases">
        <authorList>
            <person name="Hull J."/>
        </authorList>
    </citation>
    <scope>NUCLEOTIDE SEQUENCE</scope>
</reference>
<feature type="compositionally biased region" description="Low complexity" evidence="1">
    <location>
        <begin position="144"/>
        <end position="166"/>
    </location>
</feature>
<organism evidence="3">
    <name type="scientific">Lygus hesperus</name>
    <name type="common">Western plant bug</name>
    <dbReference type="NCBI Taxonomy" id="30085"/>
    <lineage>
        <taxon>Eukaryota</taxon>
        <taxon>Metazoa</taxon>
        <taxon>Ecdysozoa</taxon>
        <taxon>Arthropoda</taxon>
        <taxon>Hexapoda</taxon>
        <taxon>Insecta</taxon>
        <taxon>Pterygota</taxon>
        <taxon>Neoptera</taxon>
        <taxon>Paraneoptera</taxon>
        <taxon>Hemiptera</taxon>
        <taxon>Heteroptera</taxon>
        <taxon>Panheteroptera</taxon>
        <taxon>Cimicomorpha</taxon>
        <taxon>Miridae</taxon>
        <taxon>Mirini</taxon>
        <taxon>Lygus</taxon>
    </lineage>
</organism>
<dbReference type="InterPro" id="IPR054722">
    <property type="entry name" value="PolX-like_BBD"/>
</dbReference>
<evidence type="ECO:0000313" key="3">
    <source>
        <dbReference type="EMBL" id="JAG11360.1"/>
    </source>
</evidence>
<protein>
    <submittedName>
        <fullName evidence="3">Copia protein</fullName>
    </submittedName>
</protein>
<proteinExistence type="predicted"/>
<feature type="domain" description="Retrovirus-related Pol polyprotein from transposon TNT 1-94-like beta-barrel" evidence="2">
    <location>
        <begin position="255"/>
        <end position="336"/>
    </location>
</feature>
<evidence type="ECO:0000259" key="2">
    <source>
        <dbReference type="Pfam" id="PF22936"/>
    </source>
</evidence>
<dbReference type="Pfam" id="PF14223">
    <property type="entry name" value="Retrotran_gag_2"/>
    <property type="match status" value="1"/>
</dbReference>
<gene>
    <name evidence="3" type="primary">GIP_88</name>
    <name evidence="3" type="ORF">CM83_16278</name>
</gene>
<feature type="compositionally biased region" description="Gly residues" evidence="1">
    <location>
        <begin position="134"/>
        <end position="143"/>
    </location>
</feature>
<dbReference type="Pfam" id="PF22936">
    <property type="entry name" value="Pol_BBD"/>
    <property type="match status" value="1"/>
</dbReference>
<feature type="compositionally biased region" description="Polar residues" evidence="1">
    <location>
        <begin position="172"/>
        <end position="184"/>
    </location>
</feature>
<dbReference type="EMBL" id="GBHO01032244">
    <property type="protein sequence ID" value="JAG11360.1"/>
    <property type="molecule type" value="Transcribed_RNA"/>
</dbReference>
<reference evidence="3" key="1">
    <citation type="journal article" date="2014" name="PLoS ONE">
        <title>Transcriptome-Based Identification of ABC Transporters in the Western Tarnished Plant Bug Lygus hesperus.</title>
        <authorList>
            <person name="Hull J.J."/>
            <person name="Chaney K."/>
            <person name="Geib S.M."/>
            <person name="Fabrick J.A."/>
            <person name="Brent C.S."/>
            <person name="Walsh D."/>
            <person name="Lavine L.C."/>
        </authorList>
    </citation>
    <scope>NUCLEOTIDE SEQUENCE</scope>
</reference>
<accession>A0A0A9X2M8</accession>
<feature type="non-terminal residue" evidence="3">
    <location>
        <position position="441"/>
    </location>
</feature>
<sequence length="441" mass="48948">MLDTLQGTYVKKGLSAQVAIKRELSLMKFHSNGNLSEFLEKFERKVQELRASGGKVENSEVISQILMSMPDSYQVVTTSIDIAYSGDMKELVTIEWVKQKLLMEESRQKRIRGSNSNGRGNERSEVVFFSNGNGYRGRGGNGSRGNWSRGNSPRNYSTGNSNSYSNRLSPRRSPTPNTNQNQNSEYFPYPCHACHKVGHKRNSCPMKFANNVEKQELEDEIVFISRLASNCSPENPTVMSCGLVSDECGEGTVRFIVDSGATNHLISMKNLSFLTNVVDVDFKINVAKRGEQLIASKSGDLNVSTEYCKSVTLKNVLLCNDLEYNLLSVSRMESHGMRIVFEQNSVSIYSPRGILVMKGKRCGSLYTVNFVLCALATAVNSELIHRRMGHSHVYPSTQSVCEVCLKGKQTRAPTKPLPEDKKPSRILEVVSSDVAGPITPA</sequence>